<dbReference type="EMBL" id="KN846992">
    <property type="protein sequence ID" value="KIW90665.1"/>
    <property type="molecule type" value="Genomic_DNA"/>
</dbReference>
<sequence>MQILRILDALHTAILEALWALKNTGPSSSAPQQVAPLKASQSSIHNDVSAATSEELLEVELTASILEANSGTMLEVLYIEVKDSINGFYRMSILLSNTSSRSQVLRWPSADIAAYRDFDISHVRSRFPSIAPWLSAHIGDAITLRRGNLKYWERHHGKEAAGFDNDLAKDATRSKTVATTLYRQTDSAESIMGDSASSTASSGTSYAASLLEGTAHNFSGPSES</sequence>
<evidence type="ECO:0000313" key="1">
    <source>
        <dbReference type="EMBL" id="KIW90665.1"/>
    </source>
</evidence>
<dbReference type="OrthoDB" id="6133115at2759"/>
<evidence type="ECO:0000313" key="2">
    <source>
        <dbReference type="Proteomes" id="UP000053789"/>
    </source>
</evidence>
<keyword evidence="2" id="KW-1185">Reference proteome</keyword>
<proteinExistence type="predicted"/>
<dbReference type="RefSeq" id="XP_016617334.1">
    <property type="nucleotide sequence ID" value="XM_016766176.1"/>
</dbReference>
<organism evidence="1 2">
    <name type="scientific">Cladophialophora bantiana (strain ATCC 10958 / CBS 173.52 / CDC B-1940 / NIH 8579)</name>
    <name type="common">Xylohypha bantiana</name>
    <dbReference type="NCBI Taxonomy" id="1442370"/>
    <lineage>
        <taxon>Eukaryota</taxon>
        <taxon>Fungi</taxon>
        <taxon>Dikarya</taxon>
        <taxon>Ascomycota</taxon>
        <taxon>Pezizomycotina</taxon>
        <taxon>Eurotiomycetes</taxon>
        <taxon>Chaetothyriomycetidae</taxon>
        <taxon>Chaetothyriales</taxon>
        <taxon>Herpotrichiellaceae</taxon>
        <taxon>Cladophialophora</taxon>
    </lineage>
</organism>
<dbReference type="HOGENOM" id="CLU_1234868_0_0_1"/>
<dbReference type="GeneID" id="27701376"/>
<reference evidence="1" key="1">
    <citation type="submission" date="2015-01" db="EMBL/GenBank/DDBJ databases">
        <title>The Genome Sequence of Cladophialophora bantiana CBS 173.52.</title>
        <authorList>
            <consortium name="The Broad Institute Genomics Platform"/>
            <person name="Cuomo C."/>
            <person name="de Hoog S."/>
            <person name="Gorbushina A."/>
            <person name="Stielow B."/>
            <person name="Teixiera M."/>
            <person name="Abouelleil A."/>
            <person name="Chapman S.B."/>
            <person name="Priest M."/>
            <person name="Young S.K."/>
            <person name="Wortman J."/>
            <person name="Nusbaum C."/>
            <person name="Birren B."/>
        </authorList>
    </citation>
    <scope>NUCLEOTIDE SEQUENCE [LARGE SCALE GENOMIC DNA]</scope>
    <source>
        <strain evidence="1">CBS 173.52</strain>
    </source>
</reference>
<accession>A0A0D2HIT7</accession>
<dbReference type="PANTHER" id="PTHR35391">
    <property type="entry name" value="C2H2-TYPE DOMAIN-CONTAINING PROTEIN-RELATED"/>
    <property type="match status" value="1"/>
</dbReference>
<dbReference type="Proteomes" id="UP000053789">
    <property type="component" value="Unassembled WGS sequence"/>
</dbReference>
<dbReference type="AlphaFoldDB" id="A0A0D2HIT7"/>
<protein>
    <submittedName>
        <fullName evidence="1">Uncharacterized protein</fullName>
    </submittedName>
</protein>
<name>A0A0D2HIT7_CLAB1</name>
<gene>
    <name evidence="1" type="ORF">Z519_08448</name>
</gene>
<dbReference type="VEuPathDB" id="FungiDB:Z519_08448"/>
<dbReference type="PANTHER" id="PTHR35391:SF5">
    <property type="entry name" value="DUF6590 DOMAIN-CONTAINING PROTEIN"/>
    <property type="match status" value="1"/>
</dbReference>